<feature type="domain" description="DNAJ-containing protein X-domain" evidence="2">
    <location>
        <begin position="2"/>
        <end position="164"/>
    </location>
</feature>
<proteinExistence type="predicted"/>
<dbReference type="EMBL" id="KK198759">
    <property type="protein sequence ID" value="KCW64545.1"/>
    <property type="molecule type" value="Genomic_DNA"/>
</dbReference>
<dbReference type="InterPro" id="IPR026894">
    <property type="entry name" value="DnaJ_X"/>
</dbReference>
<gene>
    <name evidence="3" type="ORF">EUGRSUZ_G02152</name>
</gene>
<dbReference type="PANTHER" id="PTHR44094:SF8">
    <property type="entry name" value="DNAJ HEAT SHOCK N-TERMINAL DOMAIN-CONTAINING PROTEIN-RELATED"/>
    <property type="match status" value="1"/>
</dbReference>
<evidence type="ECO:0000259" key="2">
    <source>
        <dbReference type="Pfam" id="PF14308"/>
    </source>
</evidence>
<dbReference type="OMA" id="MKWANSE"/>
<dbReference type="Pfam" id="PF14308">
    <property type="entry name" value="DnaJ-X"/>
    <property type="match status" value="1"/>
</dbReference>
<name>A0A059BFU3_EUCGR</name>
<evidence type="ECO:0000256" key="1">
    <source>
        <dbReference type="SAM" id="MobiDB-lite"/>
    </source>
</evidence>
<feature type="region of interest" description="Disordered" evidence="1">
    <location>
        <begin position="164"/>
        <end position="185"/>
    </location>
</feature>
<feature type="compositionally biased region" description="Low complexity" evidence="1">
    <location>
        <begin position="176"/>
        <end position="185"/>
    </location>
</feature>
<dbReference type="Gramene" id="KCW64545">
    <property type="protein sequence ID" value="KCW64545"/>
    <property type="gene ID" value="EUGRSUZ_G02152"/>
</dbReference>
<dbReference type="AlphaFoldDB" id="A0A059BFU3"/>
<reference evidence="3" key="1">
    <citation type="submission" date="2013-07" db="EMBL/GenBank/DDBJ databases">
        <title>The genome of Eucalyptus grandis.</title>
        <authorList>
            <person name="Schmutz J."/>
            <person name="Hayes R."/>
            <person name="Myburg A."/>
            <person name="Tuskan G."/>
            <person name="Grattapaglia D."/>
            <person name="Rokhsar D.S."/>
        </authorList>
    </citation>
    <scope>NUCLEOTIDE SEQUENCE</scope>
    <source>
        <tissue evidence="3">Leaf extractions</tissue>
    </source>
</reference>
<evidence type="ECO:0000313" key="3">
    <source>
        <dbReference type="EMBL" id="KCW64545.1"/>
    </source>
</evidence>
<protein>
    <recommendedName>
        <fullName evidence="2">DNAJ-containing protein X-domain domain-containing protein</fullName>
    </recommendedName>
</protein>
<accession>A0A059BFU3</accession>
<organism evidence="3">
    <name type="scientific">Eucalyptus grandis</name>
    <name type="common">Flooded gum</name>
    <dbReference type="NCBI Taxonomy" id="71139"/>
    <lineage>
        <taxon>Eukaryota</taxon>
        <taxon>Viridiplantae</taxon>
        <taxon>Streptophyta</taxon>
        <taxon>Embryophyta</taxon>
        <taxon>Tracheophyta</taxon>
        <taxon>Spermatophyta</taxon>
        <taxon>Magnoliopsida</taxon>
        <taxon>eudicotyledons</taxon>
        <taxon>Gunneridae</taxon>
        <taxon>Pentapetalae</taxon>
        <taxon>rosids</taxon>
        <taxon>malvids</taxon>
        <taxon>Myrtales</taxon>
        <taxon>Myrtaceae</taxon>
        <taxon>Myrtoideae</taxon>
        <taxon>Eucalypteae</taxon>
        <taxon>Eucalyptus</taxon>
    </lineage>
</organism>
<dbReference type="PANTHER" id="PTHR44094">
    <property type="entry name" value="DNAJ HEAT SHOCK N-TERMINAL DOMAIN-CONTAINING PROTEIN"/>
    <property type="match status" value="1"/>
</dbReference>
<sequence length="185" mass="20753">MKWANSEAMRLSRAAFGEAMLHTVGYIYRRKALRELGKDIKYLMLPFAVEWVRHKGHWIRSQVMAAAGAASLINELDGMKQLKEKENKKEVHPKTLEDKKDTVLNSFWQINMVDIESTLSHVCQEVLKDTTISGDVLKLRAKALKKLGTIFQGTKSAYRRENSLQQVGDVKAGNTSSSSSSSAPT</sequence>
<dbReference type="InParanoid" id="A0A059BFU3"/>
<dbReference type="InterPro" id="IPR052423">
    <property type="entry name" value="EMIR"/>
</dbReference>